<comment type="caution">
    <text evidence="1">The sequence shown here is derived from an EMBL/GenBank/DDBJ whole genome shotgun (WGS) entry which is preliminary data.</text>
</comment>
<dbReference type="Pfam" id="PF13715">
    <property type="entry name" value="CarbopepD_reg_2"/>
    <property type="match status" value="1"/>
</dbReference>
<dbReference type="EMBL" id="WPIN01000001">
    <property type="protein sequence ID" value="MVM28953.1"/>
    <property type="molecule type" value="Genomic_DNA"/>
</dbReference>
<reference evidence="1 2" key="1">
    <citation type="submission" date="2019-12" db="EMBL/GenBank/DDBJ databases">
        <title>Spirosoma sp. HMF4905 genome sequencing and assembly.</title>
        <authorList>
            <person name="Kang H."/>
            <person name="Cha I."/>
            <person name="Kim H."/>
            <person name="Joh K."/>
        </authorList>
    </citation>
    <scope>NUCLEOTIDE SEQUENCE [LARGE SCALE GENOMIC DNA]</scope>
    <source>
        <strain evidence="1 2">HMF4905</strain>
    </source>
</reference>
<protein>
    <recommendedName>
        <fullName evidence="3">Carboxypeptidase-like regulatory domain-containing protein</fullName>
    </recommendedName>
</protein>
<evidence type="ECO:0000313" key="1">
    <source>
        <dbReference type="EMBL" id="MVM28953.1"/>
    </source>
</evidence>
<sequence>MLTMKKLVTPNANYRWILVLGLLLTHSVWAQFTIKGHVFSGKNQEPLPFATVFLSGTSKGTLTDSSGQFVLTNLPPGTFDLIVSFVGFTTLKTTLQTQQVKAYRFILKPLENNLGEITVKAHRRRDWSKEIALFTDNFIGVTQNAKACRLLNPSVLRFVDSPSTLEATAPEPLLIENSALGYRLKFHLDKFTYDYGQQRIAYQGYPLFEPLPPKNQQQAEEWKANRRKAYLGSLMHFMRALYQKRLVPEGFVIQQIAEKKNRAGERRFIGLPTDSTAYFPSLTNSTKQVAYPMAPYKMILDSVQSTALRPVIAFNDWIQVTYALKREPADYQKYRETPENKYAIIPQRSFLRMLAPNVELESSGRFDLQRIFFEGYWTWELMAESLPIDYEPGD</sequence>
<dbReference type="AlphaFoldDB" id="A0A7K1S549"/>
<keyword evidence="2" id="KW-1185">Reference proteome</keyword>
<dbReference type="Proteomes" id="UP000436006">
    <property type="component" value="Unassembled WGS sequence"/>
</dbReference>
<dbReference type="SUPFAM" id="SSF49464">
    <property type="entry name" value="Carboxypeptidase regulatory domain-like"/>
    <property type="match status" value="1"/>
</dbReference>
<evidence type="ECO:0000313" key="2">
    <source>
        <dbReference type="Proteomes" id="UP000436006"/>
    </source>
</evidence>
<name>A0A7K1S549_9BACT</name>
<accession>A0A7K1S549</accession>
<proteinExistence type="predicted"/>
<evidence type="ECO:0008006" key="3">
    <source>
        <dbReference type="Google" id="ProtNLM"/>
    </source>
</evidence>
<dbReference type="InterPro" id="IPR008969">
    <property type="entry name" value="CarboxyPept-like_regulatory"/>
</dbReference>
<dbReference type="Gene3D" id="2.60.40.1120">
    <property type="entry name" value="Carboxypeptidase-like, regulatory domain"/>
    <property type="match status" value="1"/>
</dbReference>
<organism evidence="1 2">
    <name type="scientific">Spirosoma arboris</name>
    <dbReference type="NCBI Taxonomy" id="2682092"/>
    <lineage>
        <taxon>Bacteria</taxon>
        <taxon>Pseudomonadati</taxon>
        <taxon>Bacteroidota</taxon>
        <taxon>Cytophagia</taxon>
        <taxon>Cytophagales</taxon>
        <taxon>Cytophagaceae</taxon>
        <taxon>Spirosoma</taxon>
    </lineage>
</organism>
<gene>
    <name evidence="1" type="ORF">GO755_02830</name>
</gene>